<dbReference type="RefSeq" id="WP_307408502.1">
    <property type="nucleotide sequence ID" value="NZ_JAUSUR010000004.1"/>
</dbReference>
<keyword evidence="1" id="KW-0812">Transmembrane</keyword>
<evidence type="ECO:0000313" key="2">
    <source>
        <dbReference type="EMBL" id="MDQ0361625.1"/>
    </source>
</evidence>
<proteinExistence type="predicted"/>
<name>A0ABU0E546_9FIRM</name>
<dbReference type="EMBL" id="JAUSUR010000004">
    <property type="protein sequence ID" value="MDQ0361625.1"/>
    <property type="molecule type" value="Genomic_DNA"/>
</dbReference>
<organism evidence="2 3">
    <name type="scientific">Breznakia pachnodae</name>
    <dbReference type="NCBI Taxonomy" id="265178"/>
    <lineage>
        <taxon>Bacteria</taxon>
        <taxon>Bacillati</taxon>
        <taxon>Bacillota</taxon>
        <taxon>Erysipelotrichia</taxon>
        <taxon>Erysipelotrichales</taxon>
        <taxon>Erysipelotrichaceae</taxon>
        <taxon>Breznakia</taxon>
    </lineage>
</organism>
<feature type="transmembrane region" description="Helical" evidence="1">
    <location>
        <begin position="21"/>
        <end position="48"/>
    </location>
</feature>
<evidence type="ECO:0000256" key="1">
    <source>
        <dbReference type="SAM" id="Phobius"/>
    </source>
</evidence>
<reference evidence="2 3" key="1">
    <citation type="submission" date="2023-07" db="EMBL/GenBank/DDBJ databases">
        <title>Genomic Encyclopedia of Type Strains, Phase IV (KMG-IV): sequencing the most valuable type-strain genomes for metagenomic binning, comparative biology and taxonomic classification.</title>
        <authorList>
            <person name="Goeker M."/>
        </authorList>
    </citation>
    <scope>NUCLEOTIDE SEQUENCE [LARGE SCALE GENOMIC DNA]</scope>
    <source>
        <strain evidence="2 3">DSM 16784</strain>
    </source>
</reference>
<gene>
    <name evidence="2" type="ORF">J2S15_002375</name>
</gene>
<evidence type="ECO:0000313" key="3">
    <source>
        <dbReference type="Proteomes" id="UP001230220"/>
    </source>
</evidence>
<dbReference type="Proteomes" id="UP001230220">
    <property type="component" value="Unassembled WGS sequence"/>
</dbReference>
<feature type="transmembrane region" description="Helical" evidence="1">
    <location>
        <begin position="54"/>
        <end position="79"/>
    </location>
</feature>
<keyword evidence="3" id="KW-1185">Reference proteome</keyword>
<evidence type="ECO:0008006" key="4">
    <source>
        <dbReference type="Google" id="ProtNLM"/>
    </source>
</evidence>
<keyword evidence="1" id="KW-0472">Membrane</keyword>
<accession>A0ABU0E546</accession>
<keyword evidence="1" id="KW-1133">Transmembrane helix</keyword>
<sequence>MEYIKRYKDKSRRFYTRRKYLMRLLWILQMLTIPVALIFSDKIFIYIWSALGKAHWNVVLAIAIQVVMIILLFNIFISIRKKKNLYTKRGMITCFDQIIVKHTKLIGMISNTLISITFEENENLFTPDRPKHEYILKVNNLRIYTKKVYDHTTDFEINQYASWEMVCWLYYQALDELGVIETKKKQSRKEIKASKEKELEKIEHKIFSSKE</sequence>
<comment type="caution">
    <text evidence="2">The sequence shown here is derived from an EMBL/GenBank/DDBJ whole genome shotgun (WGS) entry which is preliminary data.</text>
</comment>
<protein>
    <recommendedName>
        <fullName evidence="4">DUF304 domain-containing protein</fullName>
    </recommendedName>
</protein>